<dbReference type="Proteomes" id="UP001518925">
    <property type="component" value="Unassembled WGS sequence"/>
</dbReference>
<dbReference type="EMBL" id="JAFELM010000015">
    <property type="protein sequence ID" value="MBM6616682.1"/>
    <property type="molecule type" value="Genomic_DNA"/>
</dbReference>
<proteinExistence type="predicted"/>
<reference evidence="1 2" key="1">
    <citation type="submission" date="2021-02" db="EMBL/GenBank/DDBJ databases">
        <title>Bacillus sp. RD4P76, an endophyte from a halophyte.</title>
        <authorList>
            <person name="Sun J.-Q."/>
        </authorList>
    </citation>
    <scope>NUCLEOTIDE SEQUENCE [LARGE SCALE GENOMIC DNA]</scope>
    <source>
        <strain evidence="1 2">RD4P76</strain>
    </source>
</reference>
<name>A0ABS2DE06_9BACI</name>
<gene>
    <name evidence="1" type="ORF">JR050_03175</name>
</gene>
<comment type="caution">
    <text evidence="1">The sequence shown here is derived from an EMBL/GenBank/DDBJ whole genome shotgun (WGS) entry which is preliminary data.</text>
</comment>
<evidence type="ECO:0000313" key="2">
    <source>
        <dbReference type="Proteomes" id="UP001518925"/>
    </source>
</evidence>
<keyword evidence="2" id="KW-1185">Reference proteome</keyword>
<evidence type="ECO:0000313" key="1">
    <source>
        <dbReference type="EMBL" id="MBM6616682.1"/>
    </source>
</evidence>
<protein>
    <submittedName>
        <fullName evidence="1">Uncharacterized protein</fullName>
    </submittedName>
</protein>
<dbReference type="RefSeq" id="WP_204202071.1">
    <property type="nucleotide sequence ID" value="NZ_JAFELM010000015.1"/>
</dbReference>
<organism evidence="1 2">
    <name type="scientific">Bacillus suaedaesalsae</name>
    <dbReference type="NCBI Taxonomy" id="2810349"/>
    <lineage>
        <taxon>Bacteria</taxon>
        <taxon>Bacillati</taxon>
        <taxon>Bacillota</taxon>
        <taxon>Bacilli</taxon>
        <taxon>Bacillales</taxon>
        <taxon>Bacillaceae</taxon>
        <taxon>Bacillus</taxon>
    </lineage>
</organism>
<sequence length="141" mass="16887">MEIIDQFTSTTVHNKLKETWDIQQPVWYPLYETKRKDVLAFTVDSPSLNIEFLNVIKVVFSSYEVNDIYQLQVDILNTPSYQVKLEELQINRHHFIEDTYWFDSSLTWIIYACHDGYLTIGGEQFIRDIKQAWPTWENNLF</sequence>
<accession>A0ABS2DE06</accession>